<dbReference type="Gene3D" id="3.10.100.10">
    <property type="entry name" value="Mannose-Binding Protein A, subunit A"/>
    <property type="match status" value="3"/>
</dbReference>
<evidence type="ECO:0000259" key="22">
    <source>
        <dbReference type="PROSITE" id="PS50041"/>
    </source>
</evidence>
<dbReference type="InterPro" id="IPR000436">
    <property type="entry name" value="Sushi_SCR_CCP_dom"/>
</dbReference>
<dbReference type="OMA" id="HESGHWN"/>
<dbReference type="SUPFAM" id="SSF56436">
    <property type="entry name" value="C-type lectin-like"/>
    <property type="match status" value="3"/>
</dbReference>
<dbReference type="GO" id="GO:0002052">
    <property type="term" value="P:positive regulation of neuroblast proliferation"/>
    <property type="evidence" value="ECO:0007669"/>
    <property type="project" value="TreeGrafter"/>
</dbReference>
<feature type="domain" description="Sushi" evidence="24">
    <location>
        <begin position="1155"/>
        <end position="1215"/>
    </location>
</feature>
<dbReference type="SMART" id="SM00032">
    <property type="entry name" value="CCP"/>
    <property type="match status" value="1"/>
</dbReference>
<dbReference type="InParanoid" id="G3PIE6"/>
<dbReference type="InterPro" id="IPR001881">
    <property type="entry name" value="EGF-like_Ca-bd_dom"/>
</dbReference>
<dbReference type="FunFam" id="3.10.100.10:FF:000002">
    <property type="entry name" value="Hyaluronan proteoglycan link protein 1"/>
    <property type="match status" value="1"/>
</dbReference>
<dbReference type="FunFam" id="2.10.25.10:FF:000006">
    <property type="entry name" value="Versican core protein-like isoform 1"/>
    <property type="match status" value="1"/>
</dbReference>
<feature type="compositionally biased region" description="Pro residues" evidence="20">
    <location>
        <begin position="862"/>
        <end position="874"/>
    </location>
</feature>
<evidence type="ECO:0000256" key="1">
    <source>
        <dbReference type="ARBA" id="ARBA00004613"/>
    </source>
</evidence>
<dbReference type="Gene3D" id="2.60.40.10">
    <property type="entry name" value="Immunoglobulins"/>
    <property type="match status" value="1"/>
</dbReference>
<dbReference type="PROSITE" id="PS50835">
    <property type="entry name" value="IG_LIKE"/>
    <property type="match status" value="1"/>
</dbReference>
<keyword evidence="4 18" id="KW-0768">Sushi</keyword>
<dbReference type="SMART" id="SM00179">
    <property type="entry name" value="EGF_CA"/>
    <property type="match status" value="1"/>
</dbReference>
<dbReference type="PROSITE" id="PS50963">
    <property type="entry name" value="LINK_2"/>
    <property type="match status" value="2"/>
</dbReference>
<dbReference type="GO" id="GO:0010001">
    <property type="term" value="P:glial cell differentiation"/>
    <property type="evidence" value="ECO:0007669"/>
    <property type="project" value="TreeGrafter"/>
</dbReference>
<evidence type="ECO:0000259" key="24">
    <source>
        <dbReference type="PROSITE" id="PS50923"/>
    </source>
</evidence>
<reference evidence="26" key="1">
    <citation type="submission" date="2006-01" db="EMBL/GenBank/DDBJ databases">
        <authorList>
            <person name="Lindblad-Toh K."/>
            <person name="Mauceli E."/>
            <person name="Grabherr M."/>
            <person name="Chang J.L."/>
            <person name="Lander E.S."/>
        </authorList>
    </citation>
    <scope>NUCLEOTIDE SEQUENCE [LARGE SCALE GENOMIC DNA]</scope>
</reference>
<evidence type="ECO:0000256" key="13">
    <source>
        <dbReference type="ARBA" id="ARBA00023319"/>
    </source>
</evidence>
<feature type="disulfide bond" evidence="18">
    <location>
        <begin position="1186"/>
        <end position="1213"/>
    </location>
</feature>
<proteinExistence type="predicted"/>
<sequence length="1252" mass="136668">VNMRKVTHQTISEELSQTVLLPCLFTLRPGAGSSHEPPRIKWTKVWGQRGSDGLQKEQPVLVAKDNVVKVKKAFQGRVTLPGYNRNRYNASLALSGLRSSDAGLYRCEVVVGISDEQDTVPLEVTGVLFHYRAPDDRYALSFADAKRVCLENSAVIATPGQLQAAFADGYDNCDAGWLSDQTVRYPIQSPRPGCYGDREDSPGVRNYGDRSPDELFDVYCFAKQLQGEVFHSSVPEKLSLATASTHCHSLGAQLATVGQLYLAWQAGLDQCDPGWLADGSSRYPINVPRKNCGGDEPGVRTVYNNPNRTGFPDTAALYDAFCYRGTAATTEGPSSPPAGGGPGCGASGVEPSSRATDPTAATTPPGNPPESATTEEASISISWVQEEREKTTRDLSAAPALSTSGAVWLTTAASGSNAAAAAATEMESRSAVSESYPLRRRRCDTHHASLIPARSPAPANVGFNEAAPASEAVQRVCPCSLNVREHYSKGLSSHYSQEIETGRRERAGGQTASERKEWGRAVVLYSAAGGREEPVEIEEHVAPDSPSAKISPPPPRISPLNQANRCTVDCRCRPHVLCNGVPNNAGVLRNPRPWVTPSSVFLGRACTMKKCGHICVRVPSGEGCSTSIRKVPWPAATTDALRGHPITRQEPASSPRETVSLLRAYLTETRHMCASKWPLYVESTFVGMKKPSVPSTPPSAFQGLLLCLCLIVHESGAPPAQMQGTVLDEVSIYELVLNAIHRPSTQLGSQEVLPLWLITSVTPFLSGWYKTTIPPFSSSMGDFPSQREVTWNLGISQCFLKSSSKSHFRRAVLSLGTEIASPSSAVGQGMIPVSAKLLQASVSPGTATQRAKAGVKWRSECPPTPSPLPPPTSPSPRSTDMTLTAVLISSPHTFTRHSWQQLVPVCIWGLLNVECEVLGESGGTWREMVAAEEPPLPRVSQTVGAEASQSDPGCHDNLSLQSARCGFPGKTWSESACEKRGHTISNAQIHIDDCQSNPCQNGGTCIDEISSFVCLCLPSYGGATCEKDTEGCEHSWKFHGHCYRYFSGRHTWDAERDCREHSGHLASVHSPAEQNFFRGLSHDNPWNGLNDRTVEDDFQWTHKMDLQYENWRENQPDNFFAGGEDCVVMIAHENGRWNDVPCNYNLPYVCKKGTVLCGAPPTVDNAFLIGRQRSHYDIHSVARYQCADGFLQRHVPTAKCRANGKWDRPKIICIKSRRAHRYRRHHHKGRRERRKHKRHGHREGGRHGGELG</sequence>
<dbReference type="AlphaFoldDB" id="G3PIE6"/>
<feature type="disulfide bond" evidence="19">
    <location>
        <begin position="173"/>
        <end position="194"/>
    </location>
</feature>
<keyword evidence="3 17" id="KW-0245">EGF-like domain</keyword>
<organism evidence="26">
    <name type="scientific">Gasterosteus aculeatus</name>
    <name type="common">Three-spined stickleback</name>
    <dbReference type="NCBI Taxonomy" id="69293"/>
    <lineage>
        <taxon>Eukaryota</taxon>
        <taxon>Metazoa</taxon>
        <taxon>Chordata</taxon>
        <taxon>Craniata</taxon>
        <taxon>Vertebrata</taxon>
        <taxon>Euteleostomi</taxon>
        <taxon>Actinopterygii</taxon>
        <taxon>Neopterygii</taxon>
        <taxon>Teleostei</taxon>
        <taxon>Neoteleostei</taxon>
        <taxon>Acanthomorphata</taxon>
        <taxon>Eupercaria</taxon>
        <taxon>Perciformes</taxon>
        <taxon>Cottioidei</taxon>
        <taxon>Gasterosteales</taxon>
        <taxon>Gasterosteidae</taxon>
        <taxon>Gasterosteus</taxon>
    </lineage>
</organism>
<evidence type="ECO:0000256" key="8">
    <source>
        <dbReference type="ARBA" id="ARBA00022837"/>
    </source>
</evidence>
<dbReference type="GO" id="GO:0007417">
    <property type="term" value="P:central nervous system development"/>
    <property type="evidence" value="ECO:0007669"/>
    <property type="project" value="TreeGrafter"/>
</dbReference>
<dbReference type="Pfam" id="PF00059">
    <property type="entry name" value="Lectin_C"/>
    <property type="match status" value="1"/>
</dbReference>
<dbReference type="SMART" id="SM00409">
    <property type="entry name" value="IG"/>
    <property type="match status" value="1"/>
</dbReference>
<dbReference type="SUPFAM" id="SSF48726">
    <property type="entry name" value="Immunoglobulin"/>
    <property type="match status" value="1"/>
</dbReference>
<feature type="domain" description="EGF-like" evidence="21">
    <location>
        <begin position="990"/>
        <end position="1026"/>
    </location>
</feature>
<feature type="compositionally biased region" description="Low complexity" evidence="20">
    <location>
        <begin position="355"/>
        <end position="364"/>
    </location>
</feature>
<comment type="subcellular location">
    <subcellularLocation>
        <location evidence="1">Secreted</location>
    </subcellularLocation>
</comment>
<dbReference type="eggNOG" id="ENOG502QQ78">
    <property type="taxonomic scope" value="Eukaryota"/>
</dbReference>
<keyword evidence="9" id="KW-0130">Cell adhesion</keyword>
<dbReference type="Pfam" id="PF00193">
    <property type="entry name" value="Xlink"/>
    <property type="match status" value="2"/>
</dbReference>
<feature type="region of interest" description="Disordered" evidence="20">
    <location>
        <begin position="329"/>
        <end position="377"/>
    </location>
</feature>
<keyword evidence="13" id="KW-0393">Immunoglobulin domain</keyword>
<dbReference type="FunFam" id="2.60.40.10:FF:000571">
    <property type="entry name" value="Neurocan core protein"/>
    <property type="match status" value="1"/>
</dbReference>
<keyword evidence="8" id="KW-0106">Calcium</keyword>
<feature type="domain" description="C-type lectin" evidence="22">
    <location>
        <begin position="1038"/>
        <end position="1151"/>
    </location>
</feature>
<dbReference type="Gene3D" id="2.10.25.10">
    <property type="entry name" value="Laminin"/>
    <property type="match status" value="1"/>
</dbReference>
<dbReference type="PROSITE" id="PS01241">
    <property type="entry name" value="LINK_1"/>
    <property type="match status" value="2"/>
</dbReference>
<dbReference type="InterPro" id="IPR018378">
    <property type="entry name" value="C-type_lectin_CS"/>
</dbReference>
<dbReference type="InterPro" id="IPR035976">
    <property type="entry name" value="Sushi/SCR/CCP_sf"/>
</dbReference>
<dbReference type="GO" id="GO:0045202">
    <property type="term" value="C:synapse"/>
    <property type="evidence" value="ECO:0007669"/>
    <property type="project" value="TreeGrafter"/>
</dbReference>
<feature type="compositionally biased region" description="Basic residues" evidence="20">
    <location>
        <begin position="1219"/>
        <end position="1241"/>
    </location>
</feature>
<dbReference type="PROSITE" id="PS00022">
    <property type="entry name" value="EGF_1"/>
    <property type="match status" value="1"/>
</dbReference>
<dbReference type="GO" id="GO:0007155">
    <property type="term" value="P:cell adhesion"/>
    <property type="evidence" value="ECO:0007669"/>
    <property type="project" value="UniProtKB-KW"/>
</dbReference>
<dbReference type="FunFam" id="2.10.70.10:FF:000003">
    <property type="entry name" value="Versican core protein"/>
    <property type="match status" value="1"/>
</dbReference>
<dbReference type="GO" id="GO:0005615">
    <property type="term" value="C:extracellular space"/>
    <property type="evidence" value="ECO:0007669"/>
    <property type="project" value="TreeGrafter"/>
</dbReference>
<evidence type="ECO:0000256" key="17">
    <source>
        <dbReference type="PROSITE-ProRule" id="PRU00076"/>
    </source>
</evidence>
<dbReference type="Bgee" id="ENSGACG00000013123">
    <property type="expression patterns" value="Expressed in telencephalon and 2 other cell types or tissues"/>
</dbReference>
<dbReference type="PROSITE" id="PS50041">
    <property type="entry name" value="C_TYPE_LECTIN_2"/>
    <property type="match status" value="1"/>
</dbReference>
<dbReference type="PROSITE" id="PS50026">
    <property type="entry name" value="EGF_3"/>
    <property type="match status" value="1"/>
</dbReference>
<evidence type="ECO:0000259" key="25">
    <source>
        <dbReference type="PROSITE" id="PS50963"/>
    </source>
</evidence>
<dbReference type="GO" id="GO:0001501">
    <property type="term" value="P:skeletal system development"/>
    <property type="evidence" value="ECO:0007669"/>
    <property type="project" value="TreeGrafter"/>
</dbReference>
<evidence type="ECO:0000259" key="23">
    <source>
        <dbReference type="PROSITE" id="PS50835"/>
    </source>
</evidence>
<feature type="domain" description="Link" evidence="25">
    <location>
        <begin position="228"/>
        <end position="324"/>
    </location>
</feature>
<evidence type="ECO:0000256" key="3">
    <source>
        <dbReference type="ARBA" id="ARBA00022536"/>
    </source>
</evidence>
<dbReference type="PROSITE" id="PS00615">
    <property type="entry name" value="C_TYPE_LECTIN_1"/>
    <property type="match status" value="1"/>
</dbReference>
<evidence type="ECO:0000256" key="5">
    <source>
        <dbReference type="ARBA" id="ARBA00022729"/>
    </source>
</evidence>
<evidence type="ECO:0000256" key="9">
    <source>
        <dbReference type="ARBA" id="ARBA00022889"/>
    </source>
</evidence>
<dbReference type="Ensembl" id="ENSGACT00000017408.1">
    <property type="protein sequence ID" value="ENSGACP00000017374.1"/>
    <property type="gene ID" value="ENSGACG00000013123.1"/>
</dbReference>
<feature type="region of interest" description="Disordered" evidence="20">
    <location>
        <begin position="494"/>
        <end position="514"/>
    </location>
</feature>
<comment type="function">
    <text evidence="14">May modulate neuronal adhesion and neurite growth during development by binding to neural cell adhesion molecules (NG-CAM and N-CAM). Chondroitin sulfate proteoglycan; binds to hyaluronic acid.</text>
</comment>
<feature type="disulfide bond" evidence="19">
    <location>
        <begin position="271"/>
        <end position="292"/>
    </location>
</feature>
<feature type="region of interest" description="Disordered" evidence="20">
    <location>
        <begin position="854"/>
        <end position="879"/>
    </location>
</feature>
<dbReference type="PROSITE" id="PS00010">
    <property type="entry name" value="ASX_HYDROXYL"/>
    <property type="match status" value="1"/>
</dbReference>
<dbReference type="SUPFAM" id="SSF57535">
    <property type="entry name" value="Complement control module/SCR domain"/>
    <property type="match status" value="1"/>
</dbReference>
<dbReference type="InterPro" id="IPR000538">
    <property type="entry name" value="Link_dom"/>
</dbReference>
<dbReference type="SMART" id="SM00445">
    <property type="entry name" value="LINK"/>
    <property type="match status" value="2"/>
</dbReference>
<evidence type="ECO:0000256" key="18">
    <source>
        <dbReference type="PROSITE-ProRule" id="PRU00302"/>
    </source>
</evidence>
<dbReference type="GO" id="GO:0072534">
    <property type="term" value="C:perineuronal net"/>
    <property type="evidence" value="ECO:0007669"/>
    <property type="project" value="TreeGrafter"/>
</dbReference>
<dbReference type="GO" id="GO:0005540">
    <property type="term" value="F:hyaluronic acid binding"/>
    <property type="evidence" value="ECO:0007669"/>
    <property type="project" value="InterPro"/>
</dbReference>
<evidence type="ECO:0000256" key="16">
    <source>
        <dbReference type="ARBA" id="ARBA00075743"/>
    </source>
</evidence>
<reference evidence="26" key="2">
    <citation type="submission" date="2024-04" db="UniProtKB">
        <authorList>
            <consortium name="Ensembl"/>
        </authorList>
    </citation>
    <scope>IDENTIFICATION</scope>
</reference>
<dbReference type="InterPro" id="IPR000152">
    <property type="entry name" value="EGF-type_Asp/Asn_hydroxyl_site"/>
</dbReference>
<keyword evidence="12" id="KW-0325">Glycoprotein</keyword>
<dbReference type="FunCoup" id="G3PIE6">
    <property type="interactions" value="727"/>
</dbReference>
<feature type="region of interest" description="Disordered" evidence="20">
    <location>
        <begin position="539"/>
        <end position="558"/>
    </location>
</feature>
<dbReference type="InterPro" id="IPR036179">
    <property type="entry name" value="Ig-like_dom_sf"/>
</dbReference>
<keyword evidence="6" id="KW-0430">Lectin</keyword>
<dbReference type="Pfam" id="PF00084">
    <property type="entry name" value="Sushi"/>
    <property type="match status" value="1"/>
</dbReference>
<dbReference type="SMART" id="SM00181">
    <property type="entry name" value="EGF"/>
    <property type="match status" value="1"/>
</dbReference>
<feature type="disulfide bond" evidence="17">
    <location>
        <begin position="1016"/>
        <end position="1025"/>
    </location>
</feature>
<dbReference type="InterPro" id="IPR007110">
    <property type="entry name" value="Ig-like_dom"/>
</dbReference>
<dbReference type="GO" id="GO:0005509">
    <property type="term" value="F:calcium ion binding"/>
    <property type="evidence" value="ECO:0007669"/>
    <property type="project" value="InterPro"/>
</dbReference>
<dbReference type="PANTHER" id="PTHR22804:SF24">
    <property type="entry name" value="NEUROCAN CORE PROTEIN"/>
    <property type="match status" value="1"/>
</dbReference>
<evidence type="ECO:0000256" key="4">
    <source>
        <dbReference type="ARBA" id="ARBA00022659"/>
    </source>
</evidence>
<comment type="caution">
    <text evidence="17">Lacks conserved residue(s) required for the propagation of feature annotation.</text>
</comment>
<evidence type="ECO:0000256" key="2">
    <source>
        <dbReference type="ARBA" id="ARBA00022525"/>
    </source>
</evidence>
<evidence type="ECO:0000256" key="15">
    <source>
        <dbReference type="ARBA" id="ARBA00073685"/>
    </source>
</evidence>
<evidence type="ECO:0000256" key="11">
    <source>
        <dbReference type="ARBA" id="ARBA00023157"/>
    </source>
</evidence>
<dbReference type="GO" id="GO:0030246">
    <property type="term" value="F:carbohydrate binding"/>
    <property type="evidence" value="ECO:0007669"/>
    <property type="project" value="UniProtKB-KW"/>
</dbReference>
<feature type="region of interest" description="Disordered" evidence="20">
    <location>
        <begin position="1219"/>
        <end position="1252"/>
    </location>
</feature>
<evidence type="ECO:0000256" key="14">
    <source>
        <dbReference type="ARBA" id="ARBA00059308"/>
    </source>
</evidence>
<dbReference type="InterPro" id="IPR013783">
    <property type="entry name" value="Ig-like_fold"/>
</dbReference>
<dbReference type="Gene3D" id="2.10.70.10">
    <property type="entry name" value="Complement Module, domain 1"/>
    <property type="match status" value="1"/>
</dbReference>
<evidence type="ECO:0000313" key="26">
    <source>
        <dbReference type="Ensembl" id="ENSGACP00000017374.1"/>
    </source>
</evidence>
<protein>
    <recommendedName>
        <fullName evidence="15">Neurocan core protein</fullName>
    </recommendedName>
    <alternativeName>
        <fullName evidence="16">Chondroitin sulfate proteoglycan 3</fullName>
    </alternativeName>
</protein>
<feature type="domain" description="Ig-like" evidence="23">
    <location>
        <begin position="16"/>
        <end position="125"/>
    </location>
</feature>
<keyword evidence="7" id="KW-0677">Repeat</keyword>
<dbReference type="PROSITE" id="PS50923">
    <property type="entry name" value="SUSHI"/>
    <property type="match status" value="1"/>
</dbReference>
<keyword evidence="5" id="KW-0732">Signal</keyword>
<dbReference type="PRINTS" id="PR01265">
    <property type="entry name" value="LINKMODULE"/>
</dbReference>
<dbReference type="SMART" id="SM00034">
    <property type="entry name" value="CLECT"/>
    <property type="match status" value="1"/>
</dbReference>
<dbReference type="CDD" id="cd03520">
    <property type="entry name" value="Link_domain_CSPGs_modules_2_4"/>
    <property type="match status" value="1"/>
</dbReference>
<dbReference type="CDD" id="cd00054">
    <property type="entry name" value="EGF_CA"/>
    <property type="match status" value="1"/>
</dbReference>
<dbReference type="InterPro" id="IPR003599">
    <property type="entry name" value="Ig_sub"/>
</dbReference>
<feature type="compositionally biased region" description="Basic and acidic residues" evidence="20">
    <location>
        <begin position="500"/>
        <end position="514"/>
    </location>
</feature>
<evidence type="ECO:0000256" key="19">
    <source>
        <dbReference type="PROSITE-ProRule" id="PRU00323"/>
    </source>
</evidence>
<keyword evidence="2" id="KW-0964">Secreted</keyword>
<name>G3PIE6_GASAC</name>
<evidence type="ECO:0000256" key="10">
    <source>
        <dbReference type="ARBA" id="ARBA00022974"/>
    </source>
</evidence>
<feature type="compositionally biased region" description="Basic and acidic residues" evidence="20">
    <location>
        <begin position="1242"/>
        <end position="1252"/>
    </location>
</feature>
<evidence type="ECO:0000256" key="7">
    <source>
        <dbReference type="ARBA" id="ARBA00022737"/>
    </source>
</evidence>
<dbReference type="InterPro" id="IPR000742">
    <property type="entry name" value="EGF"/>
</dbReference>
<evidence type="ECO:0000256" key="6">
    <source>
        <dbReference type="ARBA" id="ARBA00022734"/>
    </source>
</evidence>
<dbReference type="InterPro" id="IPR016187">
    <property type="entry name" value="CTDL_fold"/>
</dbReference>
<dbReference type="InterPro" id="IPR050691">
    <property type="entry name" value="Hyaluronan_bind_Proteoglycan"/>
</dbReference>
<dbReference type="InterPro" id="IPR016186">
    <property type="entry name" value="C-type_lectin-like/link_sf"/>
</dbReference>
<feature type="disulfide bond" evidence="18">
    <location>
        <begin position="1157"/>
        <end position="1200"/>
    </location>
</feature>
<accession>G3PIE6</accession>
<dbReference type="InterPro" id="IPR013106">
    <property type="entry name" value="Ig_V-set"/>
</dbReference>
<dbReference type="Pfam" id="PF07686">
    <property type="entry name" value="V-set"/>
    <property type="match status" value="1"/>
</dbReference>
<evidence type="ECO:0000256" key="12">
    <source>
        <dbReference type="ARBA" id="ARBA00023180"/>
    </source>
</evidence>
<dbReference type="STRING" id="69293.ENSGACP00000017374"/>
<dbReference type="PANTHER" id="PTHR22804">
    <property type="entry name" value="AGGRECAN/VERSICAN PROTEOGLYCAN"/>
    <property type="match status" value="1"/>
</dbReference>
<dbReference type="Pfam" id="PF00008">
    <property type="entry name" value="EGF"/>
    <property type="match status" value="1"/>
</dbReference>
<dbReference type="CDD" id="cd03517">
    <property type="entry name" value="Link_domain_CSPGs_modules_1_3"/>
    <property type="match status" value="1"/>
</dbReference>
<dbReference type="InterPro" id="IPR001304">
    <property type="entry name" value="C-type_lectin-like"/>
</dbReference>
<dbReference type="CDD" id="cd00033">
    <property type="entry name" value="CCP"/>
    <property type="match status" value="1"/>
</dbReference>
<evidence type="ECO:0000256" key="20">
    <source>
        <dbReference type="SAM" id="MobiDB-lite"/>
    </source>
</evidence>
<evidence type="ECO:0000259" key="21">
    <source>
        <dbReference type="PROSITE" id="PS50026"/>
    </source>
</evidence>
<keyword evidence="10" id="KW-0654">Proteoglycan</keyword>
<feature type="domain" description="Link" evidence="25">
    <location>
        <begin position="127"/>
        <end position="222"/>
    </location>
</feature>
<keyword evidence="11 17" id="KW-1015">Disulfide bond</keyword>
<dbReference type="FunFam" id="3.10.100.10:FF:000011">
    <property type="entry name" value="Aggrecan core protein"/>
    <property type="match status" value="1"/>
</dbReference>